<evidence type="ECO:0000313" key="3">
    <source>
        <dbReference type="Proteomes" id="UP000676885"/>
    </source>
</evidence>
<feature type="region of interest" description="Disordered" evidence="1">
    <location>
        <begin position="1"/>
        <end position="93"/>
    </location>
</feature>
<dbReference type="EMBL" id="CP076022">
    <property type="protein sequence ID" value="QWC09901.1"/>
    <property type="molecule type" value="Genomic_DNA"/>
</dbReference>
<accession>A0A975M4N7</accession>
<protein>
    <submittedName>
        <fullName evidence="2">Uncharacterized protein</fullName>
    </submittedName>
</protein>
<gene>
    <name evidence="2" type="ORF">KKR91_15810</name>
</gene>
<organism evidence="2 3">
    <name type="scientific">Arthrobacter jiangjiafuii</name>
    <dbReference type="NCBI Taxonomy" id="2817475"/>
    <lineage>
        <taxon>Bacteria</taxon>
        <taxon>Bacillati</taxon>
        <taxon>Actinomycetota</taxon>
        <taxon>Actinomycetes</taxon>
        <taxon>Micrococcales</taxon>
        <taxon>Micrococcaceae</taxon>
        <taxon>Arthrobacter</taxon>
    </lineage>
</organism>
<evidence type="ECO:0000256" key="1">
    <source>
        <dbReference type="SAM" id="MobiDB-lite"/>
    </source>
</evidence>
<dbReference type="AlphaFoldDB" id="A0A975M4N7"/>
<dbReference type="Proteomes" id="UP000676885">
    <property type="component" value="Chromosome"/>
</dbReference>
<dbReference type="KEGG" id="ajg:KKR91_15810"/>
<dbReference type="RefSeq" id="WP_210227408.1">
    <property type="nucleotide sequence ID" value="NZ_CP076022.1"/>
</dbReference>
<proteinExistence type="predicted"/>
<evidence type="ECO:0000313" key="2">
    <source>
        <dbReference type="EMBL" id="QWC09901.1"/>
    </source>
</evidence>
<sequence>MSSADHSPVVPAENEADVLEQQAPVVPEAQEDTGSQDPVRAHGDPLRPEGSEADRLEQSTDGGAGTDEDEYPRGDEEQYPAGADEQYPAGADD</sequence>
<name>A0A975M4N7_9MICC</name>
<reference evidence="2 3" key="1">
    <citation type="submission" date="2021-05" db="EMBL/GenBank/DDBJ databases">
        <title>Novel species in genus Arthrobacter.</title>
        <authorList>
            <person name="Zhang G."/>
        </authorList>
    </citation>
    <scope>NUCLEOTIDE SEQUENCE [LARGE SCALE GENOMIC DNA]</scope>
    <source>
        <strain evidence="3">zg-ZUI227</strain>
    </source>
</reference>
<feature type="compositionally biased region" description="Basic and acidic residues" evidence="1">
    <location>
        <begin position="39"/>
        <end position="58"/>
    </location>
</feature>
<keyword evidence="3" id="KW-1185">Reference proteome</keyword>